<dbReference type="Pfam" id="PF13489">
    <property type="entry name" value="Methyltransf_23"/>
    <property type="match status" value="1"/>
</dbReference>
<dbReference type="Proteomes" id="UP000176854">
    <property type="component" value="Unassembled WGS sequence"/>
</dbReference>
<name>A0A1F5Z9X4_9BACT</name>
<dbReference type="STRING" id="1798373.A2154_00100"/>
<organism evidence="1 2">
    <name type="scientific">Candidatus Gottesmanbacteria bacterium RBG_16_43_7</name>
    <dbReference type="NCBI Taxonomy" id="1798373"/>
    <lineage>
        <taxon>Bacteria</taxon>
        <taxon>Candidatus Gottesmaniibacteriota</taxon>
    </lineage>
</organism>
<evidence type="ECO:0008006" key="3">
    <source>
        <dbReference type="Google" id="ProtNLM"/>
    </source>
</evidence>
<dbReference type="PANTHER" id="PTHR43861:SF6">
    <property type="entry name" value="METHYLTRANSFERASE TYPE 11"/>
    <property type="match status" value="1"/>
</dbReference>
<accession>A0A1F5Z9X4</accession>
<comment type="caution">
    <text evidence="1">The sequence shown here is derived from an EMBL/GenBank/DDBJ whole genome shotgun (WGS) entry which is preliminary data.</text>
</comment>
<dbReference type="InterPro" id="IPR029063">
    <property type="entry name" value="SAM-dependent_MTases_sf"/>
</dbReference>
<evidence type="ECO:0000313" key="1">
    <source>
        <dbReference type="EMBL" id="OGG09124.1"/>
    </source>
</evidence>
<reference evidence="1 2" key="1">
    <citation type="journal article" date="2016" name="Nat. Commun.">
        <title>Thousands of microbial genomes shed light on interconnected biogeochemical processes in an aquifer system.</title>
        <authorList>
            <person name="Anantharaman K."/>
            <person name="Brown C.T."/>
            <person name="Hug L.A."/>
            <person name="Sharon I."/>
            <person name="Castelle C.J."/>
            <person name="Probst A.J."/>
            <person name="Thomas B.C."/>
            <person name="Singh A."/>
            <person name="Wilkins M.J."/>
            <person name="Karaoz U."/>
            <person name="Brodie E.L."/>
            <person name="Williams K.H."/>
            <person name="Hubbard S.S."/>
            <person name="Banfield J.F."/>
        </authorList>
    </citation>
    <scope>NUCLEOTIDE SEQUENCE [LARGE SCALE GENOMIC DNA]</scope>
</reference>
<proteinExistence type="predicted"/>
<dbReference type="CDD" id="cd02440">
    <property type="entry name" value="AdoMet_MTases"/>
    <property type="match status" value="1"/>
</dbReference>
<gene>
    <name evidence="1" type="ORF">A2154_00100</name>
</gene>
<dbReference type="AlphaFoldDB" id="A0A1F5Z9X4"/>
<evidence type="ECO:0000313" key="2">
    <source>
        <dbReference type="Proteomes" id="UP000176854"/>
    </source>
</evidence>
<protein>
    <recommendedName>
        <fullName evidence="3">Methyltransferase type 12</fullName>
    </recommendedName>
</protein>
<dbReference type="SUPFAM" id="SSF53335">
    <property type="entry name" value="S-adenosyl-L-methionine-dependent methyltransferases"/>
    <property type="match status" value="1"/>
</dbReference>
<sequence>MQKLKCYLCAQRVSPYLVKNGYTLFQCQTCGLIQTDLKKEYQKFVKEYYDKGYFTGDPKYCAYDEYERDKVYILANLKKMFGRLANYLGQGTLLDVGCAMGHLVKYANTRGWDAYGFDPSAYALSRVPQEYKYKVKNGTIDTVSYKPGMFDAVTMLDVIEHLKDPVGNLKKVRTFLKDDGYLVIATGDIRSAAAKLFAKHWTFFNPPQHLFFFSKKTLSEVLRISGFKPIEWFTLGKWLSLGYTLHLGRSVAESRLAGKLYNVIMKFKLGKLPLFIPMNDNMVVIAKKVKS</sequence>
<dbReference type="PANTHER" id="PTHR43861">
    <property type="entry name" value="TRANS-ACONITATE 2-METHYLTRANSFERASE-RELATED"/>
    <property type="match status" value="1"/>
</dbReference>
<dbReference type="EMBL" id="MFJC01000027">
    <property type="protein sequence ID" value="OGG09124.1"/>
    <property type="molecule type" value="Genomic_DNA"/>
</dbReference>
<dbReference type="Gene3D" id="3.40.50.150">
    <property type="entry name" value="Vaccinia Virus protein VP39"/>
    <property type="match status" value="1"/>
</dbReference>